<proteinExistence type="inferred from homology"/>
<dbReference type="Proteomes" id="UP000000466">
    <property type="component" value="Chromosome"/>
</dbReference>
<dbReference type="Pfam" id="PF03739">
    <property type="entry name" value="LptF_LptG"/>
    <property type="match status" value="1"/>
</dbReference>
<dbReference type="STRING" id="1117647.M5M_05650"/>
<keyword evidence="5 9" id="KW-0812">Transmembrane</keyword>
<evidence type="ECO:0000256" key="2">
    <source>
        <dbReference type="ARBA" id="ARBA00004651"/>
    </source>
</evidence>
<keyword evidence="11" id="KW-1185">Reference proteome</keyword>
<dbReference type="AlphaFoldDB" id="K4KJF5"/>
<dbReference type="HOGENOM" id="CLU_028799_1_1_6"/>
<comment type="subcellular location">
    <subcellularLocation>
        <location evidence="2">Cell membrane</location>
        <topology evidence="2">Multi-pass membrane protein</topology>
    </subcellularLocation>
</comment>
<evidence type="ECO:0000256" key="3">
    <source>
        <dbReference type="ARBA" id="ARBA00007725"/>
    </source>
</evidence>
<evidence type="ECO:0000256" key="8">
    <source>
        <dbReference type="ARBA" id="ARBA00026081"/>
    </source>
</evidence>
<keyword evidence="7 9" id="KW-0472">Membrane</keyword>
<dbReference type="NCBIfam" id="TIGR04408">
    <property type="entry name" value="LptG_lptG"/>
    <property type="match status" value="1"/>
</dbReference>
<dbReference type="GO" id="GO:0043190">
    <property type="term" value="C:ATP-binding cassette (ABC) transporter complex"/>
    <property type="evidence" value="ECO:0007669"/>
    <property type="project" value="InterPro"/>
</dbReference>
<dbReference type="PANTHER" id="PTHR33529:SF2">
    <property type="entry name" value="LIPOPOLYSACCHARIDE EXPORT SYSTEM PERMEASE PROTEIN LPTG"/>
    <property type="match status" value="1"/>
</dbReference>
<keyword evidence="6 9" id="KW-1133">Transmembrane helix</keyword>
<dbReference type="GO" id="GO:0015920">
    <property type="term" value="P:lipopolysaccharide transport"/>
    <property type="evidence" value="ECO:0007669"/>
    <property type="project" value="TreeGrafter"/>
</dbReference>
<evidence type="ECO:0000313" key="10">
    <source>
        <dbReference type="EMBL" id="AFU98335.1"/>
    </source>
</evidence>
<organism evidence="10 11">
    <name type="scientific">Simiduia agarivorans (strain DSM 21679 / JCM 13881 / BCRC 17597 / SA1)</name>
    <dbReference type="NCBI Taxonomy" id="1117647"/>
    <lineage>
        <taxon>Bacteria</taxon>
        <taxon>Pseudomonadati</taxon>
        <taxon>Pseudomonadota</taxon>
        <taxon>Gammaproteobacteria</taxon>
        <taxon>Cellvibrionales</taxon>
        <taxon>Cellvibrionaceae</taxon>
        <taxon>Simiduia</taxon>
    </lineage>
</organism>
<evidence type="ECO:0000256" key="9">
    <source>
        <dbReference type="SAM" id="Phobius"/>
    </source>
</evidence>
<name>K4KJF5_SIMAS</name>
<dbReference type="GO" id="GO:0055085">
    <property type="term" value="P:transmembrane transport"/>
    <property type="evidence" value="ECO:0007669"/>
    <property type="project" value="InterPro"/>
</dbReference>
<dbReference type="PANTHER" id="PTHR33529">
    <property type="entry name" value="SLR0882 PROTEIN-RELATED"/>
    <property type="match status" value="1"/>
</dbReference>
<protein>
    <submittedName>
        <fullName evidence="10">SecD export membrane protein</fullName>
    </submittedName>
</protein>
<reference evidence="10 11" key="1">
    <citation type="journal article" date="2013" name="Genome Announc.">
        <title>Complete genome sequence of Simiduia agarivorans SA1(T), a marine bacterium able to degrade a variety of polysaccharides.</title>
        <authorList>
            <person name="Lin S.Y."/>
            <person name="Shieh W.Y."/>
            <person name="Chen J.S."/>
            <person name="Tang S.L."/>
        </authorList>
    </citation>
    <scope>NUCLEOTIDE SEQUENCE [LARGE SCALE GENOMIC DNA]</scope>
    <source>
        <strain evidence="11">DSM 21679 / JCM 13881 / BCRC 17597 / SA1</strain>
    </source>
</reference>
<gene>
    <name evidence="10" type="ordered locus">M5M_05650</name>
</gene>
<evidence type="ECO:0000256" key="4">
    <source>
        <dbReference type="ARBA" id="ARBA00022475"/>
    </source>
</evidence>
<feature type="transmembrane region" description="Helical" evidence="9">
    <location>
        <begin position="12"/>
        <end position="33"/>
    </location>
</feature>
<feature type="transmembrane region" description="Helical" evidence="9">
    <location>
        <begin position="299"/>
        <end position="317"/>
    </location>
</feature>
<evidence type="ECO:0000256" key="7">
    <source>
        <dbReference type="ARBA" id="ARBA00023136"/>
    </source>
</evidence>
<feature type="transmembrane region" description="Helical" evidence="9">
    <location>
        <begin position="329"/>
        <end position="350"/>
    </location>
</feature>
<keyword evidence="4" id="KW-1003">Cell membrane</keyword>
<dbReference type="EMBL" id="CP003746">
    <property type="protein sequence ID" value="AFU98335.1"/>
    <property type="molecule type" value="Genomic_DNA"/>
</dbReference>
<comment type="similarity">
    <text evidence="3">Belongs to the LptF/LptG family.</text>
</comment>
<feature type="transmembrane region" description="Helical" evidence="9">
    <location>
        <begin position="274"/>
        <end position="292"/>
    </location>
</feature>
<dbReference type="RefSeq" id="WP_015046508.1">
    <property type="nucleotide sequence ID" value="NC_018868.3"/>
</dbReference>
<dbReference type="KEGG" id="saga:M5M_05650"/>
<feature type="transmembrane region" description="Helical" evidence="9">
    <location>
        <begin position="64"/>
        <end position="86"/>
    </location>
</feature>
<dbReference type="InterPro" id="IPR005495">
    <property type="entry name" value="LptG/LptF_permease"/>
</dbReference>
<comment type="function">
    <text evidence="1">Part of the ABC transporter complex LptBFG involved in the translocation of lipopolysaccharide (LPS) from the inner membrane to the outer membrane.</text>
</comment>
<sequence length="354" mass="39288">MRKLDQYIGRSVFGAILVVFLVILSLDVIAAVVDEIDEMKGTYTFRDAMMYVALTLPTRIYNTLPLAALTGCLIGLGQLAATSELVIMRAAGVSVGRIAWSVMKPVFVLILAGAALGEYVTPHTDQMASSHKAVKKGNKVNLDGQMGLWSREGDEFLHFNVVMPNGKLLGVSRYLYDDNHELISASFSQQATFQGDHWLEEQGVITHFDQGETLTTSDFLTRRWDTNLSPDLVNVLVMPPRTLAIQTLFEYARYLDQHEQKSAAYWLAFWHKTLQPLATAGLVLIAISFIFGPLREVTMGYRVFTGVIVAIVFRMSQELLGPASLVFGFSPFVAVMIPIGICFLIGAWLLSRTR</sequence>
<evidence type="ECO:0000313" key="11">
    <source>
        <dbReference type="Proteomes" id="UP000000466"/>
    </source>
</evidence>
<feature type="transmembrane region" description="Helical" evidence="9">
    <location>
        <begin position="98"/>
        <end position="117"/>
    </location>
</feature>
<evidence type="ECO:0000256" key="5">
    <source>
        <dbReference type="ARBA" id="ARBA00022692"/>
    </source>
</evidence>
<dbReference type="eggNOG" id="COG0795">
    <property type="taxonomic scope" value="Bacteria"/>
</dbReference>
<accession>K4KJF5</accession>
<evidence type="ECO:0000256" key="1">
    <source>
        <dbReference type="ARBA" id="ARBA00002265"/>
    </source>
</evidence>
<comment type="subunit">
    <text evidence="8">Component of the lipopolysaccharide transport and assembly complex. The LptBFG transporter is composed of two ATP-binding proteins (LptB) and two transmembrane proteins (LptF and LptG).</text>
</comment>
<evidence type="ECO:0000256" key="6">
    <source>
        <dbReference type="ARBA" id="ARBA00022989"/>
    </source>
</evidence>
<dbReference type="InterPro" id="IPR030923">
    <property type="entry name" value="LptG"/>
</dbReference>